<evidence type="ECO:0000256" key="1">
    <source>
        <dbReference type="ARBA" id="ARBA00023015"/>
    </source>
</evidence>
<evidence type="ECO:0000313" key="6">
    <source>
        <dbReference type="EMBL" id="PWG63436.1"/>
    </source>
</evidence>
<accession>A0A2U2N2K7</accession>
<sequence length="337" mass="37662">MALHKDDIQQEIAGPDPARLRADGSERVRYDYPTFFSYIREGRLSSYPHMRAECHWHDDWEFLIARRGHLTYFVDGERVRIEEGQGIFVNARRLHYGYSEDGTDCEFLCVLVNQMRVGATKDVLERFILPIGGADRPPYLLLDDGDGYGYAHTVLESLDAMAAAQDEYDDAPLAVLSGFYAITRALNAMMKQTAYAHNDVSDADANQPSTDISADRRVPASHPVHRRTGSRLTALTAMVDFIQASYARPLTLDMIASAGAVSRSTCSAIFRDYLHQSPIDYVTDVRLRAATELLETTDLPVSAVAACCGFNSSNYFTRVFRATLGVAPLAYRKRQNP</sequence>
<dbReference type="Gene3D" id="1.10.10.60">
    <property type="entry name" value="Homeodomain-like"/>
    <property type="match status" value="1"/>
</dbReference>
<dbReference type="AlphaFoldDB" id="A0A2U2N2K7"/>
<dbReference type="Gene3D" id="2.60.120.10">
    <property type="entry name" value="Jelly Rolls"/>
    <property type="match status" value="1"/>
</dbReference>
<keyword evidence="2" id="KW-0238">DNA-binding</keyword>
<feature type="region of interest" description="Disordered" evidence="4">
    <location>
        <begin position="201"/>
        <end position="225"/>
    </location>
</feature>
<dbReference type="OrthoDB" id="3236009at2"/>
<reference evidence="6 7" key="1">
    <citation type="journal article" date="2018" name="Int. J. Syst. Evol. Microbiol.">
        <title>Bifidobacterium callitrichidarum sp. nov. from the faeces of the emperor tamarin (Saguinus imperator).</title>
        <authorList>
            <person name="Modesto M."/>
            <person name="Michelini S."/>
            <person name="Sansosti M.C."/>
            <person name="De Filippo C."/>
            <person name="Cavalieri D."/>
            <person name="Qvirist L."/>
            <person name="Andlid T."/>
            <person name="Spiezio C."/>
            <person name="Sandri C."/>
            <person name="Pascarelli S."/>
            <person name="Sgorbati B."/>
            <person name="Mattarelli P."/>
        </authorList>
    </citation>
    <scope>NUCLEOTIDE SEQUENCE [LARGE SCALE GENOMIC DNA]</scope>
    <source>
        <strain evidence="6 7">TRI 5</strain>
    </source>
</reference>
<dbReference type="InterPro" id="IPR020449">
    <property type="entry name" value="Tscrpt_reg_AraC-type_HTH"/>
</dbReference>
<evidence type="ECO:0000256" key="4">
    <source>
        <dbReference type="SAM" id="MobiDB-lite"/>
    </source>
</evidence>
<feature type="domain" description="HTH araC/xylS-type" evidence="5">
    <location>
        <begin position="236"/>
        <end position="334"/>
    </location>
</feature>
<dbReference type="Proteomes" id="UP000245876">
    <property type="component" value="Unassembled WGS sequence"/>
</dbReference>
<organism evidence="6 7">
    <name type="scientific">Bifidobacterium callitrichidarum</name>
    <dbReference type="NCBI Taxonomy" id="2052941"/>
    <lineage>
        <taxon>Bacteria</taxon>
        <taxon>Bacillati</taxon>
        <taxon>Actinomycetota</taxon>
        <taxon>Actinomycetes</taxon>
        <taxon>Bifidobacteriales</taxon>
        <taxon>Bifidobacteriaceae</taxon>
        <taxon>Bifidobacterium</taxon>
    </lineage>
</organism>
<dbReference type="InterPro" id="IPR013096">
    <property type="entry name" value="Cupin_2"/>
</dbReference>
<dbReference type="InterPro" id="IPR009057">
    <property type="entry name" value="Homeodomain-like_sf"/>
</dbReference>
<proteinExistence type="predicted"/>
<dbReference type="CDD" id="cd02208">
    <property type="entry name" value="cupin_RmlC-like"/>
    <property type="match status" value="1"/>
</dbReference>
<dbReference type="InterPro" id="IPR011051">
    <property type="entry name" value="RmlC_Cupin_sf"/>
</dbReference>
<dbReference type="Pfam" id="PF07883">
    <property type="entry name" value="Cupin_2"/>
    <property type="match status" value="1"/>
</dbReference>
<dbReference type="SMART" id="SM00342">
    <property type="entry name" value="HTH_ARAC"/>
    <property type="match status" value="1"/>
</dbReference>
<keyword evidence="3" id="KW-0804">Transcription</keyword>
<gene>
    <name evidence="6" type="ORF">DF196_10655</name>
</gene>
<dbReference type="SUPFAM" id="SSF51182">
    <property type="entry name" value="RmlC-like cupins"/>
    <property type="match status" value="1"/>
</dbReference>
<dbReference type="SUPFAM" id="SSF46689">
    <property type="entry name" value="Homeodomain-like"/>
    <property type="match status" value="2"/>
</dbReference>
<dbReference type="InterPro" id="IPR018060">
    <property type="entry name" value="HTH_AraC"/>
</dbReference>
<evidence type="ECO:0000256" key="2">
    <source>
        <dbReference type="ARBA" id="ARBA00023125"/>
    </source>
</evidence>
<comment type="caution">
    <text evidence="6">The sequence shown here is derived from an EMBL/GenBank/DDBJ whole genome shotgun (WGS) entry which is preliminary data.</text>
</comment>
<dbReference type="Pfam" id="PF12833">
    <property type="entry name" value="HTH_18"/>
    <property type="match status" value="1"/>
</dbReference>
<dbReference type="InterPro" id="IPR018062">
    <property type="entry name" value="HTH_AraC-typ_CS"/>
</dbReference>
<evidence type="ECO:0000259" key="5">
    <source>
        <dbReference type="PROSITE" id="PS01124"/>
    </source>
</evidence>
<dbReference type="PANTHER" id="PTHR43280">
    <property type="entry name" value="ARAC-FAMILY TRANSCRIPTIONAL REGULATOR"/>
    <property type="match status" value="1"/>
</dbReference>
<evidence type="ECO:0000313" key="7">
    <source>
        <dbReference type="Proteomes" id="UP000245876"/>
    </source>
</evidence>
<evidence type="ECO:0000256" key="3">
    <source>
        <dbReference type="ARBA" id="ARBA00023163"/>
    </source>
</evidence>
<dbReference type="EMBL" id="QFFM01000026">
    <property type="protein sequence ID" value="PWG63436.1"/>
    <property type="molecule type" value="Genomic_DNA"/>
</dbReference>
<keyword evidence="1" id="KW-0805">Transcription regulation</keyword>
<dbReference type="PRINTS" id="PR00032">
    <property type="entry name" value="HTHARAC"/>
</dbReference>
<protein>
    <submittedName>
        <fullName evidence="6">AraC family transcriptional regulator</fullName>
    </submittedName>
</protein>
<name>A0A2U2N2K7_9BIFI</name>
<keyword evidence="7" id="KW-1185">Reference proteome</keyword>
<dbReference type="InterPro" id="IPR014710">
    <property type="entry name" value="RmlC-like_jellyroll"/>
</dbReference>
<dbReference type="PROSITE" id="PS00041">
    <property type="entry name" value="HTH_ARAC_FAMILY_1"/>
    <property type="match status" value="1"/>
</dbReference>
<dbReference type="PROSITE" id="PS01124">
    <property type="entry name" value="HTH_ARAC_FAMILY_2"/>
    <property type="match status" value="1"/>
</dbReference>
<dbReference type="GO" id="GO:0003700">
    <property type="term" value="F:DNA-binding transcription factor activity"/>
    <property type="evidence" value="ECO:0007669"/>
    <property type="project" value="InterPro"/>
</dbReference>
<dbReference type="GO" id="GO:0043565">
    <property type="term" value="F:sequence-specific DNA binding"/>
    <property type="evidence" value="ECO:0007669"/>
    <property type="project" value="InterPro"/>
</dbReference>
<dbReference type="RefSeq" id="WP_109057797.1">
    <property type="nucleotide sequence ID" value="NZ_QFFM01000026.1"/>
</dbReference>
<dbReference type="PANTHER" id="PTHR43280:SF28">
    <property type="entry name" value="HTH-TYPE TRANSCRIPTIONAL ACTIVATOR RHAS"/>
    <property type="match status" value="1"/>
</dbReference>